<accession>A0A4R1C0F3</accession>
<dbReference type="AlphaFoldDB" id="A0A4R1C0F3"/>
<organism evidence="1 2">
    <name type="scientific">Nocardioides jejuensis</name>
    <dbReference type="NCBI Taxonomy" id="2502782"/>
    <lineage>
        <taxon>Bacteria</taxon>
        <taxon>Bacillati</taxon>
        <taxon>Actinomycetota</taxon>
        <taxon>Actinomycetes</taxon>
        <taxon>Propionibacteriales</taxon>
        <taxon>Nocardioidaceae</taxon>
        <taxon>Nocardioides</taxon>
    </lineage>
</organism>
<proteinExistence type="predicted"/>
<evidence type="ECO:0008006" key="3">
    <source>
        <dbReference type="Google" id="ProtNLM"/>
    </source>
</evidence>
<name>A0A4R1C0F3_9ACTN</name>
<keyword evidence="2" id="KW-1185">Reference proteome</keyword>
<comment type="caution">
    <text evidence="1">The sequence shown here is derived from an EMBL/GenBank/DDBJ whole genome shotgun (WGS) entry which is preliminary data.</text>
</comment>
<dbReference type="Proteomes" id="UP000295453">
    <property type="component" value="Unassembled WGS sequence"/>
</dbReference>
<reference evidence="1 2" key="1">
    <citation type="submission" date="2019-03" db="EMBL/GenBank/DDBJ databases">
        <authorList>
            <person name="Kim M.K.M."/>
        </authorList>
    </citation>
    <scope>NUCLEOTIDE SEQUENCE [LARGE SCALE GENOMIC DNA]</scope>
    <source>
        <strain evidence="1 2">18JY15-6</strain>
    </source>
</reference>
<evidence type="ECO:0000313" key="1">
    <source>
        <dbReference type="EMBL" id="TCJ23924.1"/>
    </source>
</evidence>
<sequence>MFIQVIQGPCSRPEEAHALLDEWRRDLAPGATGWLGGTYGCTDDGQLIGVVRFASREEAAANSARPEQGAWADRLNAVLDGPLEFHDCDDVTLMLDGGSDQAGFVQIIRGRVDDLARLKAMMTDTRAMHEMRPDIIGASLAIEPDGTFTETVAFTSESEAREYEKSAPPPAEVQQELDYAFASATFYDLHQPWFESR</sequence>
<evidence type="ECO:0000313" key="2">
    <source>
        <dbReference type="Proteomes" id="UP000295453"/>
    </source>
</evidence>
<protein>
    <recommendedName>
        <fullName evidence="3">ABM domain-containing protein</fullName>
    </recommendedName>
</protein>
<dbReference type="EMBL" id="SJZJ01000015">
    <property type="protein sequence ID" value="TCJ23924.1"/>
    <property type="molecule type" value="Genomic_DNA"/>
</dbReference>
<dbReference type="OrthoDB" id="3464514at2"/>
<gene>
    <name evidence="1" type="ORF">EPD65_09915</name>
</gene>
<dbReference type="RefSeq" id="WP_131583650.1">
    <property type="nucleotide sequence ID" value="NZ_SJZJ01000015.1"/>
</dbReference>